<accession>A0ABV7DJZ5</accession>
<sequence>MPRLLALCTAVARPLPGKGYKTGIFKTPTTAPLMIDREGLIGDAICNRRHHGGPEQAVYGLGDADLDWWSETLGRRLEPGTLGENMVIEGVDSRHVAVGDRFEAGDVLLEVTSTRTPCATLSVRMGDPGFARRFMEAGRPGFYCRVLREGVTAAGDPVSWHRFEGARVTMPELLRTYGRNIPDADRLRYLAAPISDKLRAALTG</sequence>
<proteinExistence type="predicted"/>
<gene>
    <name evidence="2" type="ORF">ACFOHH_16830</name>
</gene>
<dbReference type="PROSITE" id="PS51340">
    <property type="entry name" value="MOSC"/>
    <property type="match status" value="1"/>
</dbReference>
<protein>
    <submittedName>
        <fullName evidence="2">MOSC domain-containing protein</fullName>
    </submittedName>
</protein>
<dbReference type="InterPro" id="IPR005302">
    <property type="entry name" value="MoCF_Sase_C"/>
</dbReference>
<organism evidence="2 3">
    <name type="scientific">Shinella pollutisoli</name>
    <dbReference type="NCBI Taxonomy" id="2250594"/>
    <lineage>
        <taxon>Bacteria</taxon>
        <taxon>Pseudomonadati</taxon>
        <taxon>Pseudomonadota</taxon>
        <taxon>Alphaproteobacteria</taxon>
        <taxon>Hyphomicrobiales</taxon>
        <taxon>Rhizobiaceae</taxon>
        <taxon>Shinella</taxon>
    </lineage>
</organism>
<dbReference type="InterPro" id="IPR052353">
    <property type="entry name" value="Benzoxazolinone_Detox_Enz"/>
</dbReference>
<dbReference type="Pfam" id="PF03473">
    <property type="entry name" value="MOSC"/>
    <property type="match status" value="1"/>
</dbReference>
<dbReference type="Proteomes" id="UP001595377">
    <property type="component" value="Unassembled WGS sequence"/>
</dbReference>
<dbReference type="PANTHER" id="PTHR30212">
    <property type="entry name" value="PROTEIN YIIM"/>
    <property type="match status" value="1"/>
</dbReference>
<dbReference type="Gene3D" id="2.40.33.20">
    <property type="entry name" value="PK beta-barrel domain-like"/>
    <property type="match status" value="1"/>
</dbReference>
<dbReference type="RefSeq" id="WP_257315221.1">
    <property type="nucleotide sequence ID" value="NZ_JANFDG010000010.1"/>
</dbReference>
<feature type="domain" description="MOSC" evidence="1">
    <location>
        <begin position="27"/>
        <end position="161"/>
    </location>
</feature>
<dbReference type="PANTHER" id="PTHR30212:SF2">
    <property type="entry name" value="PROTEIN YIIM"/>
    <property type="match status" value="1"/>
</dbReference>
<dbReference type="EMBL" id="JBHRSP010000026">
    <property type="protein sequence ID" value="MFC3074778.1"/>
    <property type="molecule type" value="Genomic_DNA"/>
</dbReference>
<comment type="caution">
    <text evidence="2">The sequence shown here is derived from an EMBL/GenBank/DDBJ whole genome shotgun (WGS) entry which is preliminary data.</text>
</comment>
<dbReference type="InterPro" id="IPR011037">
    <property type="entry name" value="Pyrv_Knase-like_insert_dom_sf"/>
</dbReference>
<dbReference type="SUPFAM" id="SSF50800">
    <property type="entry name" value="PK beta-barrel domain-like"/>
    <property type="match status" value="1"/>
</dbReference>
<reference evidence="3" key="1">
    <citation type="journal article" date="2019" name="Int. J. Syst. Evol. Microbiol.">
        <title>The Global Catalogue of Microorganisms (GCM) 10K type strain sequencing project: providing services to taxonomists for standard genome sequencing and annotation.</title>
        <authorList>
            <consortium name="The Broad Institute Genomics Platform"/>
            <consortium name="The Broad Institute Genome Sequencing Center for Infectious Disease"/>
            <person name="Wu L."/>
            <person name="Ma J."/>
        </authorList>
    </citation>
    <scope>NUCLEOTIDE SEQUENCE [LARGE SCALE GENOMIC DNA]</scope>
    <source>
        <strain evidence="3">KCTC 52677</strain>
    </source>
</reference>
<evidence type="ECO:0000259" key="1">
    <source>
        <dbReference type="PROSITE" id="PS51340"/>
    </source>
</evidence>
<evidence type="ECO:0000313" key="3">
    <source>
        <dbReference type="Proteomes" id="UP001595377"/>
    </source>
</evidence>
<evidence type="ECO:0000313" key="2">
    <source>
        <dbReference type="EMBL" id="MFC3074778.1"/>
    </source>
</evidence>
<keyword evidence="3" id="KW-1185">Reference proteome</keyword>
<name>A0ABV7DJZ5_9HYPH</name>